<feature type="region of interest" description="Disordered" evidence="1">
    <location>
        <begin position="1"/>
        <end position="22"/>
    </location>
</feature>
<dbReference type="InterPro" id="IPR008966">
    <property type="entry name" value="Adhesion_dom_sf"/>
</dbReference>
<dbReference type="InterPro" id="IPR036937">
    <property type="entry name" value="Adhesion_dom_fimbrial_sf"/>
</dbReference>
<evidence type="ECO:0000313" key="3">
    <source>
        <dbReference type="Proteomes" id="UP000183316"/>
    </source>
</evidence>
<protein>
    <submittedName>
        <fullName evidence="2">Fimbria A protein</fullName>
    </submittedName>
</protein>
<reference evidence="2 3" key="1">
    <citation type="submission" date="2016-03" db="EMBL/GenBank/DDBJ databases">
        <title>Genome Sequence and Comparative Pathogenic Determinants of Uropathogenic Escherichia coli O25b:H4, a Clinical Isolate from Saudi Arabia.</title>
        <authorList>
            <person name="Alyamani E.A.J."/>
            <person name="Khiyami M.A."/>
            <person name="Booq R.Y."/>
            <person name="Bahwerth F.S."/>
            <person name="Vaisvil B."/>
            <person name="Schmitt D.P."/>
            <person name="Kapatral V."/>
        </authorList>
    </citation>
    <scope>NUCLEOTIDE SEQUENCE [LARGE SCALE GENOMIC DNA]</scope>
    <source>
        <strain evidence="2 3">O25b:H4</strain>
    </source>
</reference>
<evidence type="ECO:0000313" key="2">
    <source>
        <dbReference type="EMBL" id="ANK03301.1"/>
    </source>
</evidence>
<dbReference type="Proteomes" id="UP000183316">
    <property type="component" value="Chromosome"/>
</dbReference>
<dbReference type="Gene3D" id="2.60.40.1090">
    <property type="entry name" value="Fimbrial-type adhesion domain"/>
    <property type="match status" value="1"/>
</dbReference>
<gene>
    <name evidence="2" type="ORF">WLH_02040</name>
</gene>
<dbReference type="GO" id="GO:0009289">
    <property type="term" value="C:pilus"/>
    <property type="evidence" value="ECO:0007669"/>
    <property type="project" value="InterPro"/>
</dbReference>
<dbReference type="AlphaFoldDB" id="A0A192CC81"/>
<dbReference type="PATRIC" id="fig|941280.3.peg.2020"/>
<sequence length="89" mass="8966">MKLAFSGPRVSGHNEELDTSGGTGTAIVVQAAGKNVSFDGTEGDANTLKDGDNVLHYTAIVKKSSANNAQVTEGAFSAVATGDAANLLI</sequence>
<organism evidence="2 3">
    <name type="scientific">Escherichia coli O25b:H4</name>
    <dbReference type="NCBI Taxonomy" id="941280"/>
    <lineage>
        <taxon>Bacteria</taxon>
        <taxon>Pseudomonadati</taxon>
        <taxon>Pseudomonadota</taxon>
        <taxon>Gammaproteobacteria</taxon>
        <taxon>Enterobacterales</taxon>
        <taxon>Enterobacteriaceae</taxon>
        <taxon>Escherichia</taxon>
    </lineage>
</organism>
<name>A0A192CC81_ECO25</name>
<dbReference type="GO" id="GO:0007155">
    <property type="term" value="P:cell adhesion"/>
    <property type="evidence" value="ECO:0007669"/>
    <property type="project" value="InterPro"/>
</dbReference>
<evidence type="ECO:0000256" key="1">
    <source>
        <dbReference type="SAM" id="MobiDB-lite"/>
    </source>
</evidence>
<accession>A0A192CC81</accession>
<dbReference type="EMBL" id="CP015085">
    <property type="protein sequence ID" value="ANK03301.1"/>
    <property type="molecule type" value="Genomic_DNA"/>
</dbReference>
<proteinExistence type="predicted"/>
<dbReference type="SUPFAM" id="SSF49401">
    <property type="entry name" value="Bacterial adhesins"/>
    <property type="match status" value="1"/>
</dbReference>